<sequence>MIEKQCKVNSKRNIYEDALKSFRPNKDTIHFFRILIFRHSLLVSLHTSPSDAPVSITWRNSTRPFSMSRII</sequence>
<dbReference type="EMBL" id="HACA01020055">
    <property type="protein sequence ID" value="CDW37416.1"/>
    <property type="molecule type" value="Transcribed_RNA"/>
</dbReference>
<accession>A0A0K2UIB5</accession>
<proteinExistence type="predicted"/>
<dbReference type="AlphaFoldDB" id="A0A0K2UIB5"/>
<organism evidence="1">
    <name type="scientific">Lepeophtheirus salmonis</name>
    <name type="common">Salmon louse</name>
    <name type="synonym">Caligus salmonis</name>
    <dbReference type="NCBI Taxonomy" id="72036"/>
    <lineage>
        <taxon>Eukaryota</taxon>
        <taxon>Metazoa</taxon>
        <taxon>Ecdysozoa</taxon>
        <taxon>Arthropoda</taxon>
        <taxon>Crustacea</taxon>
        <taxon>Multicrustacea</taxon>
        <taxon>Hexanauplia</taxon>
        <taxon>Copepoda</taxon>
        <taxon>Siphonostomatoida</taxon>
        <taxon>Caligidae</taxon>
        <taxon>Lepeophtheirus</taxon>
    </lineage>
</organism>
<evidence type="ECO:0000313" key="1">
    <source>
        <dbReference type="EMBL" id="CDW37416.1"/>
    </source>
</evidence>
<name>A0A0K2UIB5_LEPSM</name>
<reference evidence="1" key="1">
    <citation type="submission" date="2014-05" db="EMBL/GenBank/DDBJ databases">
        <authorList>
            <person name="Chronopoulou M."/>
        </authorList>
    </citation>
    <scope>NUCLEOTIDE SEQUENCE</scope>
    <source>
        <tissue evidence="1">Whole organism</tissue>
    </source>
</reference>
<protein>
    <submittedName>
        <fullName evidence="1">Uncharacterized protein</fullName>
    </submittedName>
</protein>